<organism evidence="7 12">
    <name type="scientific">Phytophthora fragariae</name>
    <dbReference type="NCBI Taxonomy" id="53985"/>
    <lineage>
        <taxon>Eukaryota</taxon>
        <taxon>Sar</taxon>
        <taxon>Stramenopiles</taxon>
        <taxon>Oomycota</taxon>
        <taxon>Peronosporomycetes</taxon>
        <taxon>Peronosporales</taxon>
        <taxon>Peronosporaceae</taxon>
        <taxon>Phytophthora</taxon>
    </lineage>
</organism>
<dbReference type="Proteomes" id="UP000476176">
    <property type="component" value="Unassembled WGS sequence"/>
</dbReference>
<evidence type="ECO:0000313" key="14">
    <source>
        <dbReference type="Proteomes" id="UP000440367"/>
    </source>
</evidence>
<accession>A0A6A3ZJB9</accession>
<dbReference type="Proteomes" id="UP000437068">
    <property type="component" value="Unassembled WGS sequence"/>
</dbReference>
<evidence type="ECO:0000313" key="19">
    <source>
        <dbReference type="Proteomes" id="UP000488956"/>
    </source>
</evidence>
<dbReference type="EMBL" id="QXGE01000008">
    <property type="protein sequence ID" value="KAE9330344.1"/>
    <property type="molecule type" value="Genomic_DNA"/>
</dbReference>
<reference evidence="11 12" key="1">
    <citation type="submission" date="2018-08" db="EMBL/GenBank/DDBJ databases">
        <title>Genomic investigation of the strawberry pathogen Phytophthora fragariae indicates pathogenicity is determined by transcriptional variation in three key races.</title>
        <authorList>
            <person name="Adams T.M."/>
            <person name="Armitage A.D."/>
            <person name="Sobczyk M.K."/>
            <person name="Bates H.J."/>
            <person name="Dunwell J.M."/>
            <person name="Nellist C.F."/>
            <person name="Harrison R.J."/>
        </authorList>
    </citation>
    <scope>NUCLEOTIDE SEQUENCE [LARGE SCALE GENOMIC DNA]</scope>
    <source>
        <strain evidence="10 13">A4</strain>
        <strain evidence="9 14">BC-1</strain>
        <strain evidence="8 18">BC-23</strain>
        <strain evidence="7 12">NOV-27</strain>
        <strain evidence="6 15">NOV-5</strain>
        <strain evidence="5 16">NOV-71</strain>
        <strain evidence="2 11">NOV-9</strain>
        <strain evidence="4 19">ONT-3</strain>
        <strain evidence="3 17">SCRP245</strain>
    </source>
</reference>
<comment type="caution">
    <text evidence="7">The sequence shown here is derived from an EMBL/GenBank/DDBJ whole genome shotgun (WGS) entry which is preliminary data.</text>
</comment>
<protein>
    <submittedName>
        <fullName evidence="7">Uncharacterized protein</fullName>
    </submittedName>
</protein>
<evidence type="ECO:0000313" key="3">
    <source>
        <dbReference type="EMBL" id="KAE8988290.1"/>
    </source>
</evidence>
<evidence type="ECO:0000313" key="5">
    <source>
        <dbReference type="EMBL" id="KAE9140768.1"/>
    </source>
</evidence>
<evidence type="ECO:0000313" key="7">
    <source>
        <dbReference type="EMBL" id="KAE9237768.1"/>
    </source>
</evidence>
<dbReference type="EMBL" id="QXGF01000010">
    <property type="protein sequence ID" value="KAE8949935.1"/>
    <property type="molecule type" value="Genomic_DNA"/>
</dbReference>
<dbReference type="EMBL" id="QXFW01001611">
    <property type="protein sequence ID" value="KAE8988290.1"/>
    <property type="molecule type" value="Genomic_DNA"/>
</dbReference>
<evidence type="ECO:0000313" key="13">
    <source>
        <dbReference type="Proteomes" id="UP000437068"/>
    </source>
</evidence>
<evidence type="ECO:0000256" key="1">
    <source>
        <dbReference type="SAM" id="SignalP"/>
    </source>
</evidence>
<dbReference type="EMBL" id="QXGB01000010">
    <property type="protein sequence ID" value="KAE9237768.1"/>
    <property type="molecule type" value="Genomic_DNA"/>
</dbReference>
<dbReference type="Proteomes" id="UP000440732">
    <property type="component" value="Unassembled WGS sequence"/>
</dbReference>
<proteinExistence type="predicted"/>
<evidence type="ECO:0000313" key="12">
    <source>
        <dbReference type="Proteomes" id="UP000433483"/>
    </source>
</evidence>
<dbReference type="Proteomes" id="UP000440367">
    <property type="component" value="Unassembled WGS sequence"/>
</dbReference>
<dbReference type="Proteomes" id="UP000460718">
    <property type="component" value="Unassembled WGS sequence"/>
</dbReference>
<dbReference type="Proteomes" id="UP000441208">
    <property type="component" value="Unassembled WGS sequence"/>
</dbReference>
<evidence type="ECO:0000313" key="15">
    <source>
        <dbReference type="Proteomes" id="UP000440732"/>
    </source>
</evidence>
<evidence type="ECO:0000313" key="4">
    <source>
        <dbReference type="EMBL" id="KAE9139752.1"/>
    </source>
</evidence>
<evidence type="ECO:0000313" key="9">
    <source>
        <dbReference type="EMBL" id="KAE9257820.1"/>
    </source>
</evidence>
<dbReference type="Proteomes" id="UP000488956">
    <property type="component" value="Unassembled WGS sequence"/>
</dbReference>
<dbReference type="EMBL" id="QXFZ01000010">
    <property type="protein sequence ID" value="KAE9140768.1"/>
    <property type="molecule type" value="Genomic_DNA"/>
</dbReference>
<evidence type="ECO:0000313" key="17">
    <source>
        <dbReference type="Proteomes" id="UP000460718"/>
    </source>
</evidence>
<evidence type="ECO:0000313" key="11">
    <source>
        <dbReference type="Proteomes" id="UP000429523"/>
    </source>
</evidence>
<gene>
    <name evidence="10" type="ORF">PF001_g450</name>
    <name evidence="9" type="ORF">PF002_g680</name>
    <name evidence="8" type="ORF">PF004_g445</name>
    <name evidence="7" type="ORF">PF005_g527</name>
    <name evidence="6" type="ORF">PF006_g367</name>
    <name evidence="5" type="ORF">PF007_g536</name>
    <name evidence="2" type="ORF">PF009_g533</name>
    <name evidence="4" type="ORF">PF010_g485</name>
    <name evidence="3" type="ORF">PF011_g19228</name>
</gene>
<dbReference type="EMBL" id="QXGA01000007">
    <property type="protein sequence ID" value="KAE9155710.1"/>
    <property type="molecule type" value="Genomic_DNA"/>
</dbReference>
<feature type="chain" id="PRO_5036166918" evidence="1">
    <location>
        <begin position="18"/>
        <end position="62"/>
    </location>
</feature>
<evidence type="ECO:0000313" key="2">
    <source>
        <dbReference type="EMBL" id="KAE8949935.1"/>
    </source>
</evidence>
<dbReference type="AlphaFoldDB" id="A0A6A3ZJB9"/>
<feature type="signal peptide" evidence="1">
    <location>
        <begin position="1"/>
        <end position="17"/>
    </location>
</feature>
<evidence type="ECO:0000313" key="6">
    <source>
        <dbReference type="EMBL" id="KAE9155710.1"/>
    </source>
</evidence>
<dbReference type="EMBL" id="QXFX01000009">
    <property type="protein sequence ID" value="KAE9139752.1"/>
    <property type="molecule type" value="Genomic_DNA"/>
</dbReference>
<evidence type="ECO:0000313" key="18">
    <source>
        <dbReference type="Proteomes" id="UP000476176"/>
    </source>
</evidence>
<keyword evidence="12" id="KW-1185">Reference proteome</keyword>
<evidence type="ECO:0000313" key="16">
    <source>
        <dbReference type="Proteomes" id="UP000441208"/>
    </source>
</evidence>
<evidence type="ECO:0000313" key="8">
    <source>
        <dbReference type="EMBL" id="KAE9255799.1"/>
    </source>
</evidence>
<evidence type="ECO:0000313" key="10">
    <source>
        <dbReference type="EMBL" id="KAE9330344.1"/>
    </source>
</evidence>
<dbReference type="EMBL" id="QXGC01000008">
    <property type="protein sequence ID" value="KAE9255799.1"/>
    <property type="molecule type" value="Genomic_DNA"/>
</dbReference>
<name>A0A6A3ZJB9_9STRA</name>
<sequence length="62" mass="7380">MLYYTLCKLLLLWYVQHDILECFTERNSTLMIYSKDEGIQGWFSHGGEVNMLLLTNIYTRVT</sequence>
<dbReference type="Proteomes" id="UP000433483">
    <property type="component" value="Unassembled WGS sequence"/>
</dbReference>
<dbReference type="Proteomes" id="UP000429523">
    <property type="component" value="Unassembled WGS sequence"/>
</dbReference>
<dbReference type="EMBL" id="QXGD01000014">
    <property type="protein sequence ID" value="KAE9257820.1"/>
    <property type="molecule type" value="Genomic_DNA"/>
</dbReference>
<keyword evidence="1" id="KW-0732">Signal</keyword>